<reference evidence="1 2" key="1">
    <citation type="submission" date="2016-10" db="EMBL/GenBank/DDBJ databases">
        <authorList>
            <person name="de Groot N.N."/>
        </authorList>
    </citation>
    <scope>NUCLEOTIDE SEQUENCE [LARGE SCALE GENOMIC DNA]</scope>
    <source>
        <strain evidence="1 2">LMG 18387</strain>
    </source>
</reference>
<dbReference type="STRING" id="29435.SAMN05216588_11449"/>
<organism evidence="1 2">
    <name type="scientific">Phytopseudomonas flavescens</name>
    <dbReference type="NCBI Taxonomy" id="29435"/>
    <lineage>
        <taxon>Bacteria</taxon>
        <taxon>Pseudomonadati</taxon>
        <taxon>Pseudomonadota</taxon>
        <taxon>Gammaproteobacteria</taxon>
        <taxon>Pseudomonadales</taxon>
        <taxon>Pseudomonadaceae</taxon>
        <taxon>Phytopseudomonas</taxon>
    </lineage>
</organism>
<dbReference type="AlphaFoldDB" id="A0A1G8J9W6"/>
<protein>
    <recommendedName>
        <fullName evidence="3">Protein FliT</fullName>
    </recommendedName>
</protein>
<name>A0A1G8J9W6_9GAMM</name>
<proteinExistence type="predicted"/>
<dbReference type="Proteomes" id="UP000198606">
    <property type="component" value="Unassembled WGS sequence"/>
</dbReference>
<gene>
    <name evidence="1" type="ORF">SAMN05216588_11449</name>
</gene>
<dbReference type="RefSeq" id="WP_139207469.1">
    <property type="nucleotide sequence ID" value="NZ_FNDG01000014.1"/>
</dbReference>
<sequence length="97" mass="10787">MISAARKLRVTADALREALVNQDWVAVSDLDLRCRAEVDEAMAAVDSEAELKRDLESLLCVYRELVSACEVEKENTGAQILQMKKGQQGAKLYQLFG</sequence>
<evidence type="ECO:0008006" key="3">
    <source>
        <dbReference type="Google" id="ProtNLM"/>
    </source>
</evidence>
<accession>A0A1G8J9W6</accession>
<evidence type="ECO:0000313" key="1">
    <source>
        <dbReference type="EMBL" id="SDI27881.1"/>
    </source>
</evidence>
<dbReference type="EMBL" id="FNDG01000014">
    <property type="protein sequence ID" value="SDI27881.1"/>
    <property type="molecule type" value="Genomic_DNA"/>
</dbReference>
<evidence type="ECO:0000313" key="2">
    <source>
        <dbReference type="Proteomes" id="UP000198606"/>
    </source>
</evidence>